<protein>
    <submittedName>
        <fullName evidence="1">Uncharacterized protein</fullName>
    </submittedName>
</protein>
<evidence type="ECO:0000313" key="1">
    <source>
        <dbReference type="EMBL" id="KAL1409150.1"/>
    </source>
</evidence>
<dbReference type="GeneID" id="95987022"/>
<sequence length="202" mass="22432">MSKTVDGVSAPLRNGLVSPCQTRADPETYGTTAPSTFHLVAYRHVHGSSWFAGFVQHPTLLPGTTPRWDSTRREWIHTVWAFVAPDGAPFRTSLEALERADGDVVAVSEGEWTRLSKREEYVFWPAYRLKLMRSDVPAALAYAHRVVRGTSDEAVWRAVSCGRQLAADGWEGEHDPGPPVLVVQAATPTRDAPRRPGWRMVT</sequence>
<keyword evidence="2" id="KW-1185">Reference proteome</keyword>
<dbReference type="Proteomes" id="UP001565368">
    <property type="component" value="Unassembled WGS sequence"/>
</dbReference>
<comment type="caution">
    <text evidence="1">The sequence shown here is derived from an EMBL/GenBank/DDBJ whole genome shotgun (WGS) entry which is preliminary data.</text>
</comment>
<name>A0ABR3Q335_9TREE</name>
<evidence type="ECO:0000313" key="2">
    <source>
        <dbReference type="Proteomes" id="UP001565368"/>
    </source>
</evidence>
<gene>
    <name evidence="1" type="ORF">Q8F55_005979</name>
</gene>
<reference evidence="1 2" key="1">
    <citation type="submission" date="2023-08" db="EMBL/GenBank/DDBJ databases">
        <title>Annotated Genome Sequence of Vanrija albida AlHP1.</title>
        <authorList>
            <person name="Herzog R."/>
        </authorList>
    </citation>
    <scope>NUCLEOTIDE SEQUENCE [LARGE SCALE GENOMIC DNA]</scope>
    <source>
        <strain evidence="1 2">AlHP1</strain>
    </source>
</reference>
<dbReference type="RefSeq" id="XP_069209094.1">
    <property type="nucleotide sequence ID" value="XM_069354452.1"/>
</dbReference>
<organism evidence="1 2">
    <name type="scientific">Vanrija albida</name>
    <dbReference type="NCBI Taxonomy" id="181172"/>
    <lineage>
        <taxon>Eukaryota</taxon>
        <taxon>Fungi</taxon>
        <taxon>Dikarya</taxon>
        <taxon>Basidiomycota</taxon>
        <taxon>Agaricomycotina</taxon>
        <taxon>Tremellomycetes</taxon>
        <taxon>Trichosporonales</taxon>
        <taxon>Trichosporonaceae</taxon>
        <taxon>Vanrija</taxon>
    </lineage>
</organism>
<accession>A0ABR3Q335</accession>
<proteinExistence type="predicted"/>
<dbReference type="EMBL" id="JBBXJM010000004">
    <property type="protein sequence ID" value="KAL1409150.1"/>
    <property type="molecule type" value="Genomic_DNA"/>
</dbReference>